<organism evidence="2 3">
    <name type="scientific">Plantactinospora mayteni</name>
    <dbReference type="NCBI Taxonomy" id="566021"/>
    <lineage>
        <taxon>Bacteria</taxon>
        <taxon>Bacillati</taxon>
        <taxon>Actinomycetota</taxon>
        <taxon>Actinomycetes</taxon>
        <taxon>Micromonosporales</taxon>
        <taxon>Micromonosporaceae</taxon>
        <taxon>Plantactinospora</taxon>
    </lineage>
</organism>
<dbReference type="Proteomes" id="UP000621500">
    <property type="component" value="Unassembled WGS sequence"/>
</dbReference>
<dbReference type="CDD" id="cd00090">
    <property type="entry name" value="HTH_ARSR"/>
    <property type="match status" value="1"/>
</dbReference>
<gene>
    <name evidence="2" type="ORF">Pma05_76360</name>
</gene>
<sequence>MIRIWLGPEDIARTRIAPTPLPLYEVVVSLAGSAADGRADPVAGPETDPVAGPELAGWLRELAESTGAASGARRRSTSARVGRDGSANLLAPLSEDRTLEGALAWLLTTSVRRARSLAAAVRSYHDRRIAAELTAWESVVRLDVNERSRALATGGVEALLAMFDPWAAWRNPVLSVSSGVDLDLRPNGAGLLLVPSVFARKLWVGGSPDSVVLAYPVRRPRTPAGRTPGHRPVPAYALGAGAATGDPLTALLGRSRAAVLRAALVGANTTDLARRAGISTPSASQHASVLRDAGLLRTTRHGKAAHHTLTPLARALLTGNDAVSRR</sequence>
<evidence type="ECO:0000259" key="1">
    <source>
        <dbReference type="SMART" id="SM00418"/>
    </source>
</evidence>
<dbReference type="InterPro" id="IPR036390">
    <property type="entry name" value="WH_DNA-bd_sf"/>
</dbReference>
<evidence type="ECO:0000313" key="3">
    <source>
        <dbReference type="Proteomes" id="UP000621500"/>
    </source>
</evidence>
<name>A0ABQ4F2D2_9ACTN</name>
<reference evidence="2 3" key="1">
    <citation type="submission" date="2021-01" db="EMBL/GenBank/DDBJ databases">
        <title>Whole genome shotgun sequence of Plantactinospora mayteni NBRC 109088.</title>
        <authorList>
            <person name="Komaki H."/>
            <person name="Tamura T."/>
        </authorList>
    </citation>
    <scope>NUCLEOTIDE SEQUENCE [LARGE SCALE GENOMIC DNA]</scope>
    <source>
        <strain evidence="2 3">NBRC 109088</strain>
    </source>
</reference>
<evidence type="ECO:0000313" key="2">
    <source>
        <dbReference type="EMBL" id="GIH01064.1"/>
    </source>
</evidence>
<protein>
    <recommendedName>
        <fullName evidence="1">HTH arsR-type domain-containing protein</fullName>
    </recommendedName>
</protein>
<accession>A0ABQ4F2D2</accession>
<keyword evidence="3" id="KW-1185">Reference proteome</keyword>
<dbReference type="RefSeq" id="WP_203862360.1">
    <property type="nucleotide sequence ID" value="NZ_BAAAZQ010000018.1"/>
</dbReference>
<comment type="caution">
    <text evidence="2">The sequence shown here is derived from an EMBL/GenBank/DDBJ whole genome shotgun (WGS) entry which is preliminary data.</text>
</comment>
<dbReference type="SMART" id="SM00418">
    <property type="entry name" value="HTH_ARSR"/>
    <property type="match status" value="1"/>
</dbReference>
<dbReference type="Gene3D" id="1.10.10.10">
    <property type="entry name" value="Winged helix-like DNA-binding domain superfamily/Winged helix DNA-binding domain"/>
    <property type="match status" value="1"/>
</dbReference>
<dbReference type="InterPro" id="IPR001845">
    <property type="entry name" value="HTH_ArsR_DNA-bd_dom"/>
</dbReference>
<dbReference type="InterPro" id="IPR036388">
    <property type="entry name" value="WH-like_DNA-bd_sf"/>
</dbReference>
<proteinExistence type="predicted"/>
<feature type="domain" description="HTH arsR-type" evidence="1">
    <location>
        <begin position="246"/>
        <end position="321"/>
    </location>
</feature>
<dbReference type="EMBL" id="BONX01000064">
    <property type="protein sequence ID" value="GIH01064.1"/>
    <property type="molecule type" value="Genomic_DNA"/>
</dbReference>
<dbReference type="SUPFAM" id="SSF46785">
    <property type="entry name" value="Winged helix' DNA-binding domain"/>
    <property type="match status" value="1"/>
</dbReference>
<dbReference type="InterPro" id="IPR011991">
    <property type="entry name" value="ArsR-like_HTH"/>
</dbReference>